<accession>A0A0U1L5F1</accession>
<dbReference type="AlphaFoldDB" id="A0A0U1L5F1"/>
<dbReference type="Pfam" id="PF02472">
    <property type="entry name" value="ExbD"/>
    <property type="match status" value="1"/>
</dbReference>
<comment type="similarity">
    <text evidence="2 7">Belongs to the ExbD/TolR family.</text>
</comment>
<reference evidence="10" key="1">
    <citation type="submission" date="2015-03" db="EMBL/GenBank/DDBJ databases">
        <authorList>
            <person name="Nijsse Bart"/>
        </authorList>
    </citation>
    <scope>NUCLEOTIDE SEQUENCE [LARGE SCALE GENOMIC DNA]</scope>
</reference>
<name>A0A0U1L5F1_9FIRM</name>
<evidence type="ECO:0000256" key="2">
    <source>
        <dbReference type="ARBA" id="ARBA00005811"/>
    </source>
</evidence>
<protein>
    <submittedName>
        <fullName evidence="9">Biopolymer transport protein ExbD/TolR</fullName>
    </submittedName>
</protein>
<keyword evidence="4 7" id="KW-0812">Transmembrane</keyword>
<feature type="transmembrane region" description="Helical" evidence="8">
    <location>
        <begin position="20"/>
        <end position="38"/>
    </location>
</feature>
<dbReference type="Proteomes" id="UP000049855">
    <property type="component" value="Unassembled WGS sequence"/>
</dbReference>
<keyword evidence="10" id="KW-1185">Reference proteome</keyword>
<evidence type="ECO:0000313" key="9">
    <source>
        <dbReference type="EMBL" id="CQR74393.1"/>
    </source>
</evidence>
<evidence type="ECO:0000256" key="3">
    <source>
        <dbReference type="ARBA" id="ARBA00022475"/>
    </source>
</evidence>
<dbReference type="EMBL" id="CTRP01000014">
    <property type="protein sequence ID" value="CQR74393.1"/>
    <property type="molecule type" value="Genomic_DNA"/>
</dbReference>
<gene>
    <name evidence="9" type="ORF">SpAn4DRAFT_0855</name>
</gene>
<keyword evidence="7" id="KW-0653">Protein transport</keyword>
<keyword evidence="6 8" id="KW-0472">Membrane</keyword>
<sequence>MKLRNLRVESQPKIMIIPMIDIIFFLLVFFMMSTLYMVEQRTLPVNLPQASAAQSDLAKNVAITLAKDGAIYVDQEQIPVELFKNRIQVQLARQSDTAFILRADKQAEYGRVVMVLDELKGLGVKKVAVATEQQVQR</sequence>
<keyword evidence="5 8" id="KW-1133">Transmembrane helix</keyword>
<dbReference type="GO" id="GO:0015031">
    <property type="term" value="P:protein transport"/>
    <property type="evidence" value="ECO:0007669"/>
    <property type="project" value="UniProtKB-KW"/>
</dbReference>
<dbReference type="RefSeq" id="WP_021170393.1">
    <property type="nucleotide sequence ID" value="NZ_CTRP01000014.1"/>
</dbReference>
<proteinExistence type="inferred from homology"/>
<dbReference type="InterPro" id="IPR003400">
    <property type="entry name" value="ExbD"/>
</dbReference>
<evidence type="ECO:0000313" key="10">
    <source>
        <dbReference type="Proteomes" id="UP000049855"/>
    </source>
</evidence>
<comment type="subcellular location">
    <subcellularLocation>
        <location evidence="1">Cell membrane</location>
        <topology evidence="1">Single-pass membrane protein</topology>
    </subcellularLocation>
    <subcellularLocation>
        <location evidence="7">Cell membrane</location>
        <topology evidence="7">Single-pass type II membrane protein</topology>
    </subcellularLocation>
</comment>
<keyword evidence="7" id="KW-0813">Transport</keyword>
<evidence type="ECO:0000256" key="5">
    <source>
        <dbReference type="ARBA" id="ARBA00022989"/>
    </source>
</evidence>
<organism evidence="9 10">
    <name type="scientific">Sporomusa ovata</name>
    <dbReference type="NCBI Taxonomy" id="2378"/>
    <lineage>
        <taxon>Bacteria</taxon>
        <taxon>Bacillati</taxon>
        <taxon>Bacillota</taxon>
        <taxon>Negativicutes</taxon>
        <taxon>Selenomonadales</taxon>
        <taxon>Sporomusaceae</taxon>
        <taxon>Sporomusa</taxon>
    </lineage>
</organism>
<evidence type="ECO:0000256" key="8">
    <source>
        <dbReference type="SAM" id="Phobius"/>
    </source>
</evidence>
<evidence type="ECO:0000256" key="6">
    <source>
        <dbReference type="ARBA" id="ARBA00023136"/>
    </source>
</evidence>
<evidence type="ECO:0000256" key="1">
    <source>
        <dbReference type="ARBA" id="ARBA00004162"/>
    </source>
</evidence>
<dbReference type="PANTHER" id="PTHR30558">
    <property type="entry name" value="EXBD MEMBRANE COMPONENT OF PMF-DRIVEN MACROMOLECULE IMPORT SYSTEM"/>
    <property type="match status" value="1"/>
</dbReference>
<dbReference type="GO" id="GO:0022857">
    <property type="term" value="F:transmembrane transporter activity"/>
    <property type="evidence" value="ECO:0007669"/>
    <property type="project" value="InterPro"/>
</dbReference>
<evidence type="ECO:0000256" key="4">
    <source>
        <dbReference type="ARBA" id="ARBA00022692"/>
    </source>
</evidence>
<evidence type="ECO:0000256" key="7">
    <source>
        <dbReference type="RuleBase" id="RU003879"/>
    </source>
</evidence>
<dbReference type="GO" id="GO:0005886">
    <property type="term" value="C:plasma membrane"/>
    <property type="evidence" value="ECO:0007669"/>
    <property type="project" value="UniProtKB-SubCell"/>
</dbReference>
<keyword evidence="3" id="KW-1003">Cell membrane</keyword>
<dbReference type="Gene3D" id="3.30.420.270">
    <property type="match status" value="1"/>
</dbReference>